<protein>
    <submittedName>
        <fullName evidence="3">Aminodeoxychorismate synthase, component I</fullName>
    </submittedName>
</protein>
<evidence type="ECO:0000313" key="4">
    <source>
        <dbReference type="Proteomes" id="UP000786693"/>
    </source>
</evidence>
<dbReference type="InterPro" id="IPR015890">
    <property type="entry name" value="Chorismate_C"/>
</dbReference>
<proteinExistence type="predicted"/>
<dbReference type="NCBIfam" id="NF005698">
    <property type="entry name" value="PRK07508.1"/>
    <property type="match status" value="1"/>
</dbReference>
<accession>A0ABQ4NRM8</accession>
<organism evidence="3 4">
    <name type="scientific">Jannaschia pagri</name>
    <dbReference type="NCBI Taxonomy" id="2829797"/>
    <lineage>
        <taxon>Bacteria</taxon>
        <taxon>Pseudomonadati</taxon>
        <taxon>Pseudomonadota</taxon>
        <taxon>Alphaproteobacteria</taxon>
        <taxon>Rhodobacterales</taxon>
        <taxon>Roseobacteraceae</taxon>
        <taxon>Jannaschia</taxon>
    </lineage>
</organism>
<dbReference type="Pfam" id="PF00425">
    <property type="entry name" value="Chorismate_bind"/>
    <property type="match status" value="1"/>
</dbReference>
<gene>
    <name evidence="3" type="ORF">JANAI62_36460</name>
</gene>
<dbReference type="PANTHER" id="PTHR11236">
    <property type="entry name" value="AMINOBENZOATE/ANTHRANILATE SYNTHASE"/>
    <property type="match status" value="1"/>
</dbReference>
<keyword evidence="4" id="KW-1185">Reference proteome</keyword>
<evidence type="ECO:0000256" key="1">
    <source>
        <dbReference type="SAM" id="MobiDB-lite"/>
    </source>
</evidence>
<dbReference type="Proteomes" id="UP000786693">
    <property type="component" value="Unassembled WGS sequence"/>
</dbReference>
<sequence length="378" mass="41505">MTARDPSGVIAFDTGPLGAGTQFSDPVDLIEAWQPEEVAQAFDRLERATARGQWLAGTLSYELGYALVPVLADRMPARRDAPLLRFGVYDAPHALPDRSSQGTGRLGSFTPDWTLERYRDAFDAVHGFLGQGDIYQANLTFPMFADWSGCPFDLYDRLRARQPVPHGAFVDLGGQIALSRSPELFFSVSTSGTMRTRPMKGTRPRSRDARQDKRLRDQLIAAEKDRAENLMITDLLRNDLSRISITGSVRVPMLFEVESYATVHQMVSEVVSDRRANVGLQDTLTALFPCGSITGAPKIRAMQILSELEDAPRGLYCGAIGWIAPDGSMAFNVAIRTILLDPNGRARLNVGGGIVYDSTALSEFQEARLKATFADLGD</sequence>
<evidence type="ECO:0000313" key="3">
    <source>
        <dbReference type="EMBL" id="GIT97023.1"/>
    </source>
</evidence>
<evidence type="ECO:0000259" key="2">
    <source>
        <dbReference type="Pfam" id="PF00425"/>
    </source>
</evidence>
<dbReference type="PANTHER" id="PTHR11236:SF50">
    <property type="entry name" value="AMINODEOXYCHORISMATE SYNTHASE COMPONENT 1"/>
    <property type="match status" value="1"/>
</dbReference>
<dbReference type="InterPro" id="IPR019999">
    <property type="entry name" value="Anth_synth_I-like"/>
</dbReference>
<feature type="domain" description="Chorismate-utilising enzyme C-terminal" evidence="2">
    <location>
        <begin position="116"/>
        <end position="370"/>
    </location>
</feature>
<dbReference type="InterPro" id="IPR005802">
    <property type="entry name" value="ADC_synth_comp_1"/>
</dbReference>
<dbReference type="EMBL" id="BPFH01000010">
    <property type="protein sequence ID" value="GIT97023.1"/>
    <property type="molecule type" value="Genomic_DNA"/>
</dbReference>
<dbReference type="InterPro" id="IPR005801">
    <property type="entry name" value="ADC_synthase"/>
</dbReference>
<comment type="caution">
    <text evidence="3">The sequence shown here is derived from an EMBL/GenBank/DDBJ whole genome shotgun (WGS) entry which is preliminary data.</text>
</comment>
<feature type="region of interest" description="Disordered" evidence="1">
    <location>
        <begin position="193"/>
        <end position="212"/>
    </location>
</feature>
<dbReference type="Gene3D" id="3.60.120.10">
    <property type="entry name" value="Anthranilate synthase"/>
    <property type="match status" value="1"/>
</dbReference>
<name>A0ABQ4NRM8_9RHOB</name>
<dbReference type="RefSeq" id="WP_255576516.1">
    <property type="nucleotide sequence ID" value="NZ_BPFH01000010.1"/>
</dbReference>
<dbReference type="PRINTS" id="PR00095">
    <property type="entry name" value="ANTSNTHASEI"/>
</dbReference>
<dbReference type="SUPFAM" id="SSF56322">
    <property type="entry name" value="ADC synthase"/>
    <property type="match status" value="1"/>
</dbReference>
<reference evidence="3 4" key="1">
    <citation type="submission" date="2021-05" db="EMBL/GenBank/DDBJ databases">
        <title>Bacteria Genome sequencing.</title>
        <authorList>
            <person name="Takabe Y."/>
            <person name="Nakajima Y."/>
            <person name="Suzuki S."/>
            <person name="Shiozaki T."/>
        </authorList>
    </citation>
    <scope>NUCLEOTIDE SEQUENCE [LARGE SCALE GENOMIC DNA]</scope>
    <source>
        <strain evidence="3 4">AI_62</strain>
    </source>
</reference>
<dbReference type="NCBIfam" id="TIGR00553">
    <property type="entry name" value="pabB"/>
    <property type="match status" value="1"/>
</dbReference>